<gene>
    <name evidence="2" type="ORF">PILCRDRAFT_610850</name>
</gene>
<dbReference type="EMBL" id="KN833021">
    <property type="protein sequence ID" value="KIM77846.1"/>
    <property type="molecule type" value="Genomic_DNA"/>
</dbReference>
<evidence type="ECO:0000313" key="3">
    <source>
        <dbReference type="Proteomes" id="UP000054166"/>
    </source>
</evidence>
<feature type="region of interest" description="Disordered" evidence="1">
    <location>
        <begin position="36"/>
        <end position="65"/>
    </location>
</feature>
<organism evidence="2 3">
    <name type="scientific">Piloderma croceum (strain F 1598)</name>
    <dbReference type="NCBI Taxonomy" id="765440"/>
    <lineage>
        <taxon>Eukaryota</taxon>
        <taxon>Fungi</taxon>
        <taxon>Dikarya</taxon>
        <taxon>Basidiomycota</taxon>
        <taxon>Agaricomycotina</taxon>
        <taxon>Agaricomycetes</taxon>
        <taxon>Agaricomycetidae</taxon>
        <taxon>Atheliales</taxon>
        <taxon>Atheliaceae</taxon>
        <taxon>Piloderma</taxon>
    </lineage>
</organism>
<feature type="compositionally biased region" description="Basic and acidic residues" evidence="1">
    <location>
        <begin position="53"/>
        <end position="65"/>
    </location>
</feature>
<evidence type="ECO:0000313" key="2">
    <source>
        <dbReference type="EMBL" id="KIM77846.1"/>
    </source>
</evidence>
<name>A0A0C3FDA4_PILCF</name>
<keyword evidence="3" id="KW-1185">Reference proteome</keyword>
<proteinExistence type="predicted"/>
<accession>A0A0C3FDA4</accession>
<protein>
    <submittedName>
        <fullName evidence="2">Uncharacterized protein</fullName>
    </submittedName>
</protein>
<dbReference type="InParanoid" id="A0A0C3FDA4"/>
<dbReference type="Proteomes" id="UP000054166">
    <property type="component" value="Unassembled WGS sequence"/>
</dbReference>
<sequence>MSKPAAFAPEALGWVTLTSHLERGTSEILEDHEKTIAAKSERPNTEGQQISAIERHPPLDSVKEDKHVAPIAGEKGRLAEERQAEEQDWSLAQRDQTMSLLIDFPSCVNPLDCINADANHINGIVQGLLALTQRGEFRHAVFAGSMIYRRLIVYIYAHLMLCTSEKRFLNEFEETLQQWRDWDNITVVQNHRLIKDHLYDIFHRGLKVQVYIFLVNQFL</sequence>
<dbReference type="AlphaFoldDB" id="A0A0C3FDA4"/>
<reference evidence="2 3" key="1">
    <citation type="submission" date="2014-04" db="EMBL/GenBank/DDBJ databases">
        <authorList>
            <consortium name="DOE Joint Genome Institute"/>
            <person name="Kuo A."/>
            <person name="Tarkka M."/>
            <person name="Buscot F."/>
            <person name="Kohler A."/>
            <person name="Nagy L.G."/>
            <person name="Floudas D."/>
            <person name="Copeland A."/>
            <person name="Barry K.W."/>
            <person name="Cichocki N."/>
            <person name="Veneault-Fourrey C."/>
            <person name="LaButti K."/>
            <person name="Lindquist E.A."/>
            <person name="Lipzen A."/>
            <person name="Lundell T."/>
            <person name="Morin E."/>
            <person name="Murat C."/>
            <person name="Sun H."/>
            <person name="Tunlid A."/>
            <person name="Henrissat B."/>
            <person name="Grigoriev I.V."/>
            <person name="Hibbett D.S."/>
            <person name="Martin F."/>
            <person name="Nordberg H.P."/>
            <person name="Cantor M.N."/>
            <person name="Hua S.X."/>
        </authorList>
    </citation>
    <scope>NUCLEOTIDE SEQUENCE [LARGE SCALE GENOMIC DNA]</scope>
    <source>
        <strain evidence="2 3">F 1598</strain>
    </source>
</reference>
<dbReference type="HOGENOM" id="CLU_1261963_0_0_1"/>
<reference evidence="3" key="2">
    <citation type="submission" date="2015-01" db="EMBL/GenBank/DDBJ databases">
        <title>Evolutionary Origins and Diversification of the Mycorrhizal Mutualists.</title>
        <authorList>
            <consortium name="DOE Joint Genome Institute"/>
            <consortium name="Mycorrhizal Genomics Consortium"/>
            <person name="Kohler A."/>
            <person name="Kuo A."/>
            <person name="Nagy L.G."/>
            <person name="Floudas D."/>
            <person name="Copeland A."/>
            <person name="Barry K.W."/>
            <person name="Cichocki N."/>
            <person name="Veneault-Fourrey C."/>
            <person name="LaButti K."/>
            <person name="Lindquist E.A."/>
            <person name="Lipzen A."/>
            <person name="Lundell T."/>
            <person name="Morin E."/>
            <person name="Murat C."/>
            <person name="Riley R."/>
            <person name="Ohm R."/>
            <person name="Sun H."/>
            <person name="Tunlid A."/>
            <person name="Henrissat B."/>
            <person name="Grigoriev I.V."/>
            <person name="Hibbett D.S."/>
            <person name="Martin F."/>
        </authorList>
    </citation>
    <scope>NUCLEOTIDE SEQUENCE [LARGE SCALE GENOMIC DNA]</scope>
    <source>
        <strain evidence="3">F 1598</strain>
    </source>
</reference>
<evidence type="ECO:0000256" key="1">
    <source>
        <dbReference type="SAM" id="MobiDB-lite"/>
    </source>
</evidence>